<protein>
    <submittedName>
        <fullName evidence="1">Uncharacterized protein</fullName>
    </submittedName>
</protein>
<reference evidence="1" key="1">
    <citation type="journal article" date="2020" name="Stud. Mycol.">
        <title>101 Dothideomycetes genomes: a test case for predicting lifestyles and emergence of pathogens.</title>
        <authorList>
            <person name="Haridas S."/>
            <person name="Albert R."/>
            <person name="Binder M."/>
            <person name="Bloem J."/>
            <person name="Labutti K."/>
            <person name="Salamov A."/>
            <person name="Andreopoulos B."/>
            <person name="Baker S."/>
            <person name="Barry K."/>
            <person name="Bills G."/>
            <person name="Bluhm B."/>
            <person name="Cannon C."/>
            <person name="Castanera R."/>
            <person name="Culley D."/>
            <person name="Daum C."/>
            <person name="Ezra D."/>
            <person name="Gonzalez J."/>
            <person name="Henrissat B."/>
            <person name="Kuo A."/>
            <person name="Liang C."/>
            <person name="Lipzen A."/>
            <person name="Lutzoni F."/>
            <person name="Magnuson J."/>
            <person name="Mondo S."/>
            <person name="Nolan M."/>
            <person name="Ohm R."/>
            <person name="Pangilinan J."/>
            <person name="Park H.-J."/>
            <person name="Ramirez L."/>
            <person name="Alfaro M."/>
            <person name="Sun H."/>
            <person name="Tritt A."/>
            <person name="Yoshinaga Y."/>
            <person name="Zwiers L.-H."/>
            <person name="Turgeon B."/>
            <person name="Goodwin S."/>
            <person name="Spatafora J."/>
            <person name="Crous P."/>
            <person name="Grigoriev I."/>
        </authorList>
    </citation>
    <scope>NUCLEOTIDE SEQUENCE</scope>
    <source>
        <strain evidence="1">ATCC 200398</strain>
    </source>
</reference>
<sequence>LDKGADINAQGGEYGNALQAAIQQGNSEVILLLLDKGENINSQGGEYGNALQA</sequence>
<keyword evidence="2" id="KW-1185">Reference proteome</keyword>
<dbReference type="Proteomes" id="UP000799755">
    <property type="component" value="Unassembled WGS sequence"/>
</dbReference>
<gene>
    <name evidence="1" type="ORF">BDR25DRAFT_168930</name>
</gene>
<feature type="non-terminal residue" evidence="1">
    <location>
        <position position="53"/>
    </location>
</feature>
<name>A0ACB6R9C6_9PLEO</name>
<proteinExistence type="predicted"/>
<feature type="non-terminal residue" evidence="1">
    <location>
        <position position="1"/>
    </location>
</feature>
<evidence type="ECO:0000313" key="2">
    <source>
        <dbReference type="Proteomes" id="UP000799755"/>
    </source>
</evidence>
<dbReference type="EMBL" id="MU003495">
    <property type="protein sequence ID" value="KAF2475874.1"/>
    <property type="molecule type" value="Genomic_DNA"/>
</dbReference>
<organism evidence="1 2">
    <name type="scientific">Lindgomyces ingoldianus</name>
    <dbReference type="NCBI Taxonomy" id="673940"/>
    <lineage>
        <taxon>Eukaryota</taxon>
        <taxon>Fungi</taxon>
        <taxon>Dikarya</taxon>
        <taxon>Ascomycota</taxon>
        <taxon>Pezizomycotina</taxon>
        <taxon>Dothideomycetes</taxon>
        <taxon>Pleosporomycetidae</taxon>
        <taxon>Pleosporales</taxon>
        <taxon>Lindgomycetaceae</taxon>
        <taxon>Lindgomyces</taxon>
    </lineage>
</organism>
<evidence type="ECO:0000313" key="1">
    <source>
        <dbReference type="EMBL" id="KAF2475874.1"/>
    </source>
</evidence>
<comment type="caution">
    <text evidence="1">The sequence shown here is derived from an EMBL/GenBank/DDBJ whole genome shotgun (WGS) entry which is preliminary data.</text>
</comment>
<accession>A0ACB6R9C6</accession>